<dbReference type="EMBL" id="JBGBPQ010000018">
    <property type="protein sequence ID" value="KAL1507018.1"/>
    <property type="molecule type" value="Genomic_DNA"/>
</dbReference>
<dbReference type="InterPro" id="IPR002921">
    <property type="entry name" value="Fungal_lipase-type"/>
</dbReference>
<evidence type="ECO:0000256" key="1">
    <source>
        <dbReference type="SAM" id="SignalP"/>
    </source>
</evidence>
<keyword evidence="1" id="KW-0732">Signal</keyword>
<dbReference type="Pfam" id="PF01764">
    <property type="entry name" value="Lipase_3"/>
    <property type="match status" value="1"/>
</dbReference>
<keyword evidence="5" id="KW-1185">Reference proteome</keyword>
<evidence type="ECO:0000259" key="2">
    <source>
        <dbReference type="Pfam" id="PF01764"/>
    </source>
</evidence>
<protein>
    <recommendedName>
        <fullName evidence="2">Fungal lipase-type domain-containing protein</fullName>
    </recommendedName>
</protein>
<dbReference type="SUPFAM" id="SSF53474">
    <property type="entry name" value="alpha/beta-Hydrolases"/>
    <property type="match status" value="1"/>
</dbReference>
<feature type="chain" id="PRO_5044172776" description="Fungal lipase-type domain-containing protein" evidence="1">
    <location>
        <begin position="18"/>
        <end position="292"/>
    </location>
</feature>
<name>A0AB34IUR3_PRYPA</name>
<dbReference type="InterPro" id="IPR029058">
    <property type="entry name" value="AB_hydrolase_fold"/>
</dbReference>
<evidence type="ECO:0000313" key="3">
    <source>
        <dbReference type="EMBL" id="KAL1507013.1"/>
    </source>
</evidence>
<evidence type="ECO:0000313" key="5">
    <source>
        <dbReference type="Proteomes" id="UP001515480"/>
    </source>
</evidence>
<dbReference type="Gene3D" id="3.40.50.1820">
    <property type="entry name" value="alpha/beta hydrolase"/>
    <property type="match status" value="1"/>
</dbReference>
<proteinExistence type="predicted"/>
<dbReference type="CDD" id="cd00519">
    <property type="entry name" value="Lipase_3"/>
    <property type="match status" value="1"/>
</dbReference>
<dbReference type="AlphaFoldDB" id="A0AB34IUR3"/>
<dbReference type="Proteomes" id="UP001515480">
    <property type="component" value="Unassembled WGS sequence"/>
</dbReference>
<evidence type="ECO:0000313" key="4">
    <source>
        <dbReference type="EMBL" id="KAL1507018.1"/>
    </source>
</evidence>
<organism evidence="3 5">
    <name type="scientific">Prymnesium parvum</name>
    <name type="common">Toxic golden alga</name>
    <dbReference type="NCBI Taxonomy" id="97485"/>
    <lineage>
        <taxon>Eukaryota</taxon>
        <taxon>Haptista</taxon>
        <taxon>Haptophyta</taxon>
        <taxon>Prymnesiophyceae</taxon>
        <taxon>Prymnesiales</taxon>
        <taxon>Prymnesiaceae</taxon>
        <taxon>Prymnesium</taxon>
    </lineage>
</organism>
<feature type="signal peptide" evidence="1">
    <location>
        <begin position="1"/>
        <end position="17"/>
    </location>
</feature>
<accession>A0AB34IUR3</accession>
<sequence length="292" mass="31248">MAVAVAGVICAMHAALAFDAIHANQVLHLAYSAFCNRSAITSWNCQWCTGPAAFAGVEFHAFVSDTRAGTQGYVAIQRAASRVIVSFRGSKNFENALEDAEFLLVQLPFGPSGIRVEDGFLRAYNSVRTASLDAIVSAHAQCGANCSTLFTGHSLGGAMATLGATEVALSGRTNLQVYTFGSPRVGDAAWALWARDVIAATNGSASVRMRRQLDIVPALPPRILGYRHLPTEVWNKHTGDDNTYVVCDGSGEDKTCGDSEEWPVFPLDLLHLKPAQHTMYMGFKGGYCLGGE</sequence>
<dbReference type="InterPro" id="IPR051218">
    <property type="entry name" value="Sec_MonoDiacylglyc_Lipase"/>
</dbReference>
<comment type="caution">
    <text evidence="3">The sequence shown here is derived from an EMBL/GenBank/DDBJ whole genome shotgun (WGS) entry which is preliminary data.</text>
</comment>
<reference evidence="3 5" key="1">
    <citation type="journal article" date="2024" name="Science">
        <title>Giant polyketide synthase enzymes in the biosynthesis of giant marine polyether toxins.</title>
        <authorList>
            <person name="Fallon T.R."/>
            <person name="Shende V.V."/>
            <person name="Wierzbicki I.H."/>
            <person name="Pendleton A.L."/>
            <person name="Watervoot N.F."/>
            <person name="Auber R.P."/>
            <person name="Gonzalez D.J."/>
            <person name="Wisecaver J.H."/>
            <person name="Moore B.S."/>
        </authorList>
    </citation>
    <scope>NUCLEOTIDE SEQUENCE [LARGE SCALE GENOMIC DNA]</scope>
    <source>
        <strain evidence="3 5">12B1</strain>
    </source>
</reference>
<dbReference type="PANTHER" id="PTHR45856:SF24">
    <property type="entry name" value="FUNGAL LIPASE-LIKE DOMAIN-CONTAINING PROTEIN"/>
    <property type="match status" value="1"/>
</dbReference>
<gene>
    <name evidence="3" type="ORF">AB1Y20_007875</name>
    <name evidence="4" type="ORF">AB1Y20_007880</name>
</gene>
<dbReference type="PANTHER" id="PTHR45856">
    <property type="entry name" value="ALPHA/BETA-HYDROLASES SUPERFAMILY PROTEIN"/>
    <property type="match status" value="1"/>
</dbReference>
<dbReference type="EMBL" id="JBGBPQ010000018">
    <property type="protein sequence ID" value="KAL1507013.1"/>
    <property type="molecule type" value="Genomic_DNA"/>
</dbReference>
<feature type="domain" description="Fungal lipase-type" evidence="2">
    <location>
        <begin position="84"/>
        <end position="222"/>
    </location>
</feature>
<dbReference type="GO" id="GO:0006629">
    <property type="term" value="P:lipid metabolic process"/>
    <property type="evidence" value="ECO:0007669"/>
    <property type="project" value="InterPro"/>
</dbReference>